<gene>
    <name evidence="2" type="ORF">EV662_102164</name>
</gene>
<reference evidence="2 3" key="1">
    <citation type="submission" date="2019-03" db="EMBL/GenBank/DDBJ databases">
        <title>Genomic Encyclopedia of Type Strains, Phase IV (KMG-IV): sequencing the most valuable type-strain genomes for metagenomic binning, comparative biology and taxonomic classification.</title>
        <authorList>
            <person name="Goeker M."/>
        </authorList>
    </citation>
    <scope>NUCLEOTIDE SEQUENCE [LARGE SCALE GENOMIC DNA]</scope>
    <source>
        <strain evidence="2 3">DSM 18063</strain>
    </source>
</reference>
<dbReference type="RefSeq" id="WP_132460839.1">
    <property type="nucleotide sequence ID" value="NZ_SLXP01000002.1"/>
</dbReference>
<sequence>MTDTIPGPLIARAMGRTDPAEDLALAGFAALYLEFLRATMEADDPAAHPLVWTYALFSELAEGAPALAFDAFLACLARCETAEEVAFLAAGPLEDLIAGNGAAVIGRIEAEAAENPRMRFALSGVWPPDGGPALLWARVRAARGSGPDIDRGDPLPA</sequence>
<dbReference type="Pfam" id="PF21746">
    <property type="entry name" value="DUF6869"/>
    <property type="match status" value="1"/>
</dbReference>
<organism evidence="2 3">
    <name type="scientific">Rhodovulum marinum</name>
    <dbReference type="NCBI Taxonomy" id="320662"/>
    <lineage>
        <taxon>Bacteria</taxon>
        <taxon>Pseudomonadati</taxon>
        <taxon>Pseudomonadota</taxon>
        <taxon>Alphaproteobacteria</taxon>
        <taxon>Rhodobacterales</taxon>
        <taxon>Paracoccaceae</taxon>
        <taxon>Rhodovulum</taxon>
    </lineage>
</organism>
<evidence type="ECO:0000313" key="3">
    <source>
        <dbReference type="Proteomes" id="UP000294835"/>
    </source>
</evidence>
<proteinExistence type="predicted"/>
<dbReference type="AlphaFoldDB" id="A0A4R2Q2S4"/>
<comment type="caution">
    <text evidence="2">The sequence shown here is derived from an EMBL/GenBank/DDBJ whole genome shotgun (WGS) entry which is preliminary data.</text>
</comment>
<evidence type="ECO:0000259" key="1">
    <source>
        <dbReference type="Pfam" id="PF21746"/>
    </source>
</evidence>
<evidence type="ECO:0000313" key="2">
    <source>
        <dbReference type="EMBL" id="TCP42972.1"/>
    </source>
</evidence>
<feature type="domain" description="DUF6869" evidence="1">
    <location>
        <begin position="42"/>
        <end position="143"/>
    </location>
</feature>
<name>A0A4R2Q2S4_9RHOB</name>
<dbReference type="EMBL" id="SLXP01000002">
    <property type="protein sequence ID" value="TCP42972.1"/>
    <property type="molecule type" value="Genomic_DNA"/>
</dbReference>
<accession>A0A4R2Q2S4</accession>
<dbReference type="OrthoDB" id="7855356at2"/>
<dbReference type="Proteomes" id="UP000294835">
    <property type="component" value="Unassembled WGS sequence"/>
</dbReference>
<protein>
    <recommendedName>
        <fullName evidence="1">DUF6869 domain-containing protein</fullName>
    </recommendedName>
</protein>
<dbReference type="InterPro" id="IPR049221">
    <property type="entry name" value="DUF6869"/>
</dbReference>
<keyword evidence="3" id="KW-1185">Reference proteome</keyword>